<name>A0ACC2KJS9_PERAE</name>
<evidence type="ECO:0000313" key="1">
    <source>
        <dbReference type="EMBL" id="KAJ8621424.1"/>
    </source>
</evidence>
<dbReference type="Proteomes" id="UP001234297">
    <property type="component" value="Chromosome 9"/>
</dbReference>
<evidence type="ECO:0000313" key="2">
    <source>
        <dbReference type="Proteomes" id="UP001234297"/>
    </source>
</evidence>
<organism evidence="1 2">
    <name type="scientific">Persea americana</name>
    <name type="common">Avocado</name>
    <dbReference type="NCBI Taxonomy" id="3435"/>
    <lineage>
        <taxon>Eukaryota</taxon>
        <taxon>Viridiplantae</taxon>
        <taxon>Streptophyta</taxon>
        <taxon>Embryophyta</taxon>
        <taxon>Tracheophyta</taxon>
        <taxon>Spermatophyta</taxon>
        <taxon>Magnoliopsida</taxon>
        <taxon>Magnoliidae</taxon>
        <taxon>Laurales</taxon>
        <taxon>Lauraceae</taxon>
        <taxon>Persea</taxon>
    </lineage>
</organism>
<protein>
    <submittedName>
        <fullName evidence="1">Uncharacterized protein</fullName>
    </submittedName>
</protein>
<reference evidence="1 2" key="1">
    <citation type="journal article" date="2022" name="Hortic Res">
        <title>A haplotype resolved chromosomal level avocado genome allows analysis of novel avocado genes.</title>
        <authorList>
            <person name="Nath O."/>
            <person name="Fletcher S.J."/>
            <person name="Hayward A."/>
            <person name="Shaw L.M."/>
            <person name="Masouleh A.K."/>
            <person name="Furtado A."/>
            <person name="Henry R.J."/>
            <person name="Mitter N."/>
        </authorList>
    </citation>
    <scope>NUCLEOTIDE SEQUENCE [LARGE SCALE GENOMIC DNA]</scope>
    <source>
        <strain evidence="2">cv. Hass</strain>
    </source>
</reference>
<proteinExistence type="predicted"/>
<sequence length="275" mass="30067">MLCLQNMKASNSNLDREAASEDESDVSSQVASNISTQETSPYPSKGLTTPVCPPTNSVKLQSTSATISLDLTLSCNSHRHEEGQNKLLEGFSLSSTSESSSEARPSAVAPRVFSCNYCQRKFFSSQALGGHQNAHKRERTLSKRAIQMGMFSEKCASSLASLPLHRLTYRSLGIEAHSMVHNSGLGMGMRAHSMMQNSGLERPMIRGGARFKHEFLGMPVYAEDEDMGYFWPGSFRETGVTDPSCEIFRESNLNFASVGATTEEDSSTLDLSLKL</sequence>
<keyword evidence="2" id="KW-1185">Reference proteome</keyword>
<gene>
    <name evidence="1" type="ORF">MRB53_029953</name>
</gene>
<dbReference type="EMBL" id="CM056817">
    <property type="protein sequence ID" value="KAJ8621424.1"/>
    <property type="molecule type" value="Genomic_DNA"/>
</dbReference>
<comment type="caution">
    <text evidence="1">The sequence shown here is derived from an EMBL/GenBank/DDBJ whole genome shotgun (WGS) entry which is preliminary data.</text>
</comment>
<accession>A0ACC2KJS9</accession>